<accession>A0A017T5R8</accession>
<keyword evidence="2" id="KW-1185">Reference proteome</keyword>
<evidence type="ECO:0000313" key="1">
    <source>
        <dbReference type="EMBL" id="EYF04534.1"/>
    </source>
</evidence>
<gene>
    <name evidence="1" type="ORF">CAP_4502</name>
</gene>
<name>A0A017T5R8_9BACT</name>
<reference evidence="1 2" key="1">
    <citation type="submission" date="2013-05" db="EMBL/GenBank/DDBJ databases">
        <title>Genome assembly of Chondromyces apiculatus DSM 436.</title>
        <authorList>
            <person name="Sharma G."/>
            <person name="Khatri I."/>
            <person name="Kaur C."/>
            <person name="Mayilraj S."/>
            <person name="Subramanian S."/>
        </authorList>
    </citation>
    <scope>NUCLEOTIDE SEQUENCE [LARGE SCALE GENOMIC DNA]</scope>
    <source>
        <strain evidence="1 2">DSM 436</strain>
    </source>
</reference>
<dbReference type="AlphaFoldDB" id="A0A017T5R8"/>
<proteinExistence type="predicted"/>
<dbReference type="EMBL" id="ASRX01000033">
    <property type="protein sequence ID" value="EYF04534.1"/>
    <property type="molecule type" value="Genomic_DNA"/>
</dbReference>
<protein>
    <submittedName>
        <fullName evidence="1">Uncharacterized protein</fullName>
    </submittedName>
</protein>
<organism evidence="1 2">
    <name type="scientific">Chondromyces apiculatus DSM 436</name>
    <dbReference type="NCBI Taxonomy" id="1192034"/>
    <lineage>
        <taxon>Bacteria</taxon>
        <taxon>Pseudomonadati</taxon>
        <taxon>Myxococcota</taxon>
        <taxon>Polyangia</taxon>
        <taxon>Polyangiales</taxon>
        <taxon>Polyangiaceae</taxon>
        <taxon>Chondromyces</taxon>
    </lineage>
</organism>
<dbReference type="Proteomes" id="UP000019678">
    <property type="component" value="Unassembled WGS sequence"/>
</dbReference>
<comment type="caution">
    <text evidence="1">The sequence shown here is derived from an EMBL/GenBank/DDBJ whole genome shotgun (WGS) entry which is preliminary data.</text>
</comment>
<sequence>MERSAVQSWVRSSVRGSGARVPLWRVTVMARRRQAMVAS</sequence>
<evidence type="ECO:0000313" key="2">
    <source>
        <dbReference type="Proteomes" id="UP000019678"/>
    </source>
</evidence>